<comment type="caution">
    <text evidence="1">The sequence shown here is derived from an EMBL/GenBank/DDBJ whole genome shotgun (WGS) entry which is preliminary data.</text>
</comment>
<dbReference type="AlphaFoldDB" id="A0A438H401"/>
<name>A0A438H401_VITVI</name>
<organism evidence="1 2">
    <name type="scientific">Vitis vinifera</name>
    <name type="common">Grape</name>
    <dbReference type="NCBI Taxonomy" id="29760"/>
    <lineage>
        <taxon>Eukaryota</taxon>
        <taxon>Viridiplantae</taxon>
        <taxon>Streptophyta</taxon>
        <taxon>Embryophyta</taxon>
        <taxon>Tracheophyta</taxon>
        <taxon>Spermatophyta</taxon>
        <taxon>Magnoliopsida</taxon>
        <taxon>eudicotyledons</taxon>
        <taxon>Gunneridae</taxon>
        <taxon>Pentapetalae</taxon>
        <taxon>rosids</taxon>
        <taxon>Vitales</taxon>
        <taxon>Vitaceae</taxon>
        <taxon>Viteae</taxon>
        <taxon>Vitis</taxon>
    </lineage>
</organism>
<protein>
    <recommendedName>
        <fullName evidence="3">Retrovirus-related Pol polyprotein from transposon RE1</fullName>
    </recommendedName>
</protein>
<dbReference type="Pfam" id="PF14223">
    <property type="entry name" value="Retrotran_gag_2"/>
    <property type="match status" value="1"/>
</dbReference>
<proteinExistence type="predicted"/>
<dbReference type="PANTHER" id="PTHR47481">
    <property type="match status" value="1"/>
</dbReference>
<evidence type="ECO:0000313" key="1">
    <source>
        <dbReference type="EMBL" id="RVW79300.1"/>
    </source>
</evidence>
<reference evidence="1 2" key="1">
    <citation type="journal article" date="2018" name="PLoS Genet.">
        <title>Population sequencing reveals clonal diversity and ancestral inbreeding in the grapevine cultivar Chardonnay.</title>
        <authorList>
            <person name="Roach M.J."/>
            <person name="Johnson D.L."/>
            <person name="Bohlmann J."/>
            <person name="van Vuuren H.J."/>
            <person name="Jones S.J."/>
            <person name="Pretorius I.S."/>
            <person name="Schmidt S.A."/>
            <person name="Borneman A.R."/>
        </authorList>
    </citation>
    <scope>NUCLEOTIDE SEQUENCE [LARGE SCALE GENOMIC DNA]</scope>
    <source>
        <strain evidence="2">cv. Chardonnay</strain>
        <tissue evidence="1">Leaf</tissue>
    </source>
</reference>
<dbReference type="Proteomes" id="UP000288805">
    <property type="component" value="Unassembled WGS sequence"/>
</dbReference>
<dbReference type="PANTHER" id="PTHR47481:SF22">
    <property type="entry name" value="RETROTRANSPOSON GAG DOMAIN-CONTAINING PROTEIN"/>
    <property type="match status" value="1"/>
</dbReference>
<evidence type="ECO:0008006" key="3">
    <source>
        <dbReference type="Google" id="ProtNLM"/>
    </source>
</evidence>
<dbReference type="EMBL" id="QGNW01000283">
    <property type="protein sequence ID" value="RVW79300.1"/>
    <property type="molecule type" value="Genomic_DNA"/>
</dbReference>
<gene>
    <name evidence="1" type="ORF">CK203_054820</name>
</gene>
<evidence type="ECO:0000313" key="2">
    <source>
        <dbReference type="Proteomes" id="UP000288805"/>
    </source>
</evidence>
<sequence>MVYIGKDFLDFVQGSSDATSSKFQTTRKGSLSMMDYILKLKTLADNLATIGEDVNDKDHILQLLGDLGADYKSIVASITARENEVFLNSIHSFLLTYE</sequence>
<accession>A0A438H401</accession>